<dbReference type="Gene3D" id="3.40.50.1240">
    <property type="entry name" value="Phosphoglycerate mutase-like"/>
    <property type="match status" value="1"/>
</dbReference>
<dbReference type="EMBL" id="FUWV01000008">
    <property type="protein sequence ID" value="SJZ69540.1"/>
    <property type="molecule type" value="Genomic_DNA"/>
</dbReference>
<dbReference type="Pfam" id="PF00300">
    <property type="entry name" value="His_Phos_1"/>
    <property type="match status" value="1"/>
</dbReference>
<dbReference type="InterPro" id="IPR029033">
    <property type="entry name" value="His_PPase_superfam"/>
</dbReference>
<keyword evidence="4" id="KW-1185">Reference proteome</keyword>
<dbReference type="Proteomes" id="UP000196365">
    <property type="component" value="Unassembled WGS sequence"/>
</dbReference>
<organism evidence="3 4">
    <name type="scientific">Garciella nitratireducens DSM 15102</name>
    <dbReference type="NCBI Taxonomy" id="1121911"/>
    <lineage>
        <taxon>Bacteria</taxon>
        <taxon>Bacillati</taxon>
        <taxon>Bacillota</taxon>
        <taxon>Clostridia</taxon>
        <taxon>Eubacteriales</taxon>
        <taxon>Eubacteriaceae</taxon>
        <taxon>Garciella</taxon>
    </lineage>
</organism>
<feature type="binding site" evidence="2">
    <location>
        <begin position="7"/>
        <end position="14"/>
    </location>
    <ligand>
        <name>substrate</name>
    </ligand>
</feature>
<reference evidence="3 4" key="1">
    <citation type="submission" date="2017-02" db="EMBL/GenBank/DDBJ databases">
        <authorList>
            <person name="Peterson S.W."/>
        </authorList>
    </citation>
    <scope>NUCLEOTIDE SEQUENCE [LARGE SCALE GENOMIC DNA]</scope>
    <source>
        <strain evidence="3 4">DSM 15102</strain>
    </source>
</reference>
<dbReference type="InterPro" id="IPR013078">
    <property type="entry name" value="His_Pase_superF_clade-1"/>
</dbReference>
<dbReference type="PANTHER" id="PTHR10606:SF44">
    <property type="entry name" value="6-PHOSPHOFRUCTO 2-KINASE_FRUCTOSE 2,6-BISPHOSPHATASE LONG FORM"/>
    <property type="match status" value="1"/>
</dbReference>
<evidence type="ECO:0000256" key="1">
    <source>
        <dbReference type="PIRSR" id="PIRSR613078-1"/>
    </source>
</evidence>
<dbReference type="SUPFAM" id="SSF53254">
    <property type="entry name" value="Phosphoglycerate mutase-like"/>
    <property type="match status" value="1"/>
</dbReference>
<dbReference type="PIRSF" id="PIRSF000709">
    <property type="entry name" value="6PFK_2-Ptase"/>
    <property type="match status" value="1"/>
</dbReference>
<evidence type="ECO:0000313" key="3">
    <source>
        <dbReference type="EMBL" id="SJZ69540.1"/>
    </source>
</evidence>
<dbReference type="OrthoDB" id="9783269at2"/>
<dbReference type="SMART" id="SM00855">
    <property type="entry name" value="PGAM"/>
    <property type="match status" value="1"/>
</dbReference>
<dbReference type="GO" id="GO:0003873">
    <property type="term" value="F:6-phosphofructo-2-kinase activity"/>
    <property type="evidence" value="ECO:0007669"/>
    <property type="project" value="TreeGrafter"/>
</dbReference>
<dbReference type="RefSeq" id="WP_087678848.1">
    <property type="nucleotide sequence ID" value="NZ_FUWV01000008.1"/>
</dbReference>
<protein>
    <submittedName>
        <fullName evidence="3">Alpha-ribazole phosphatase</fullName>
    </submittedName>
</protein>
<feature type="active site" description="Tele-phosphohistidine intermediate" evidence="1">
    <location>
        <position position="8"/>
    </location>
</feature>
<evidence type="ECO:0000313" key="4">
    <source>
        <dbReference type="Proteomes" id="UP000196365"/>
    </source>
</evidence>
<accession>A0A1T4MQZ7</accession>
<evidence type="ECO:0000256" key="2">
    <source>
        <dbReference type="PIRSR" id="PIRSR613078-2"/>
    </source>
</evidence>
<dbReference type="InterPro" id="IPR003094">
    <property type="entry name" value="6Pfruct_kin"/>
</dbReference>
<dbReference type="GO" id="GO:0005524">
    <property type="term" value="F:ATP binding"/>
    <property type="evidence" value="ECO:0007669"/>
    <property type="project" value="InterPro"/>
</dbReference>
<dbReference type="PANTHER" id="PTHR10606">
    <property type="entry name" value="6-PHOSPHOFRUCTO-2-KINASE/FRUCTOSE-2,6-BISPHOSPHATASE"/>
    <property type="match status" value="1"/>
</dbReference>
<dbReference type="GO" id="GO:0005829">
    <property type="term" value="C:cytosol"/>
    <property type="evidence" value="ECO:0007669"/>
    <property type="project" value="TreeGrafter"/>
</dbReference>
<feature type="active site" description="Proton donor/acceptor" evidence="1">
    <location>
        <position position="81"/>
    </location>
</feature>
<proteinExistence type="predicted"/>
<dbReference type="GO" id="GO:0006003">
    <property type="term" value="P:fructose 2,6-bisphosphate metabolic process"/>
    <property type="evidence" value="ECO:0007669"/>
    <property type="project" value="InterPro"/>
</dbReference>
<feature type="binding site" evidence="2">
    <location>
        <position position="57"/>
    </location>
    <ligand>
        <name>substrate</name>
    </ligand>
</feature>
<dbReference type="CDD" id="cd07067">
    <property type="entry name" value="HP_PGM_like"/>
    <property type="match status" value="1"/>
</dbReference>
<sequence>MDFILVRHVETTANVQKRFSGISDVKYTPQGEKQFIKLTHFLKKYSVDIIYSSPLSRALRIAQKVGEETHTPVKIIKSLAELNFGVFENLTFEEIQEKYYKEWMQWEQDALNYQIPKGDSFLLFHKRIGVFLDSIKNKKGVCMIVAHGGSIQCSIAHLLDLSITDGWHFFVPLGGIVEISYQENFGVLKSLVDFNKFSKR</sequence>
<gene>
    <name evidence="3" type="ORF">SAMN02745973_01417</name>
</gene>
<dbReference type="AlphaFoldDB" id="A0A1T4MQZ7"/>
<name>A0A1T4MQZ7_9FIRM</name>
<dbReference type="GO" id="GO:0004331">
    <property type="term" value="F:fructose-2,6-bisphosphate 2-phosphatase activity"/>
    <property type="evidence" value="ECO:0007669"/>
    <property type="project" value="TreeGrafter"/>
</dbReference>